<gene>
    <name evidence="2" type="ORF">QTN89_10535</name>
</gene>
<keyword evidence="3" id="KW-1185">Reference proteome</keyword>
<evidence type="ECO:0000313" key="3">
    <source>
        <dbReference type="Proteomes" id="UP001239462"/>
    </source>
</evidence>
<reference evidence="2 3" key="1">
    <citation type="submission" date="2023-06" db="EMBL/GenBank/DDBJ databases">
        <title>Roseiconus lacunae JC819 isolated from Gulf of Mannar region, Tamil Nadu.</title>
        <authorList>
            <person name="Pk S."/>
            <person name="Ch S."/>
            <person name="Ch V.R."/>
        </authorList>
    </citation>
    <scope>NUCLEOTIDE SEQUENCE [LARGE SCALE GENOMIC DNA]</scope>
    <source>
        <strain evidence="2 3">JC819</strain>
    </source>
</reference>
<comment type="caution">
    <text evidence="2">The sequence shown here is derived from an EMBL/GenBank/DDBJ whole genome shotgun (WGS) entry which is preliminary data.</text>
</comment>
<dbReference type="EMBL" id="JASZZN010000006">
    <property type="protein sequence ID" value="MDM4015868.1"/>
    <property type="molecule type" value="Genomic_DNA"/>
</dbReference>
<proteinExistence type="predicted"/>
<feature type="transmembrane region" description="Helical" evidence="1">
    <location>
        <begin position="29"/>
        <end position="51"/>
    </location>
</feature>
<accession>A0ABT7PH90</accession>
<dbReference type="Proteomes" id="UP001239462">
    <property type="component" value="Unassembled WGS sequence"/>
</dbReference>
<dbReference type="RefSeq" id="WP_289163418.1">
    <property type="nucleotide sequence ID" value="NZ_JASZZN010000006.1"/>
</dbReference>
<name>A0ABT7PH90_9BACT</name>
<protein>
    <recommendedName>
        <fullName evidence="4">Yip1 domain-containing protein</fullName>
    </recommendedName>
</protein>
<feature type="transmembrane region" description="Helical" evidence="1">
    <location>
        <begin position="63"/>
        <end position="88"/>
    </location>
</feature>
<evidence type="ECO:0000256" key="1">
    <source>
        <dbReference type="SAM" id="Phobius"/>
    </source>
</evidence>
<keyword evidence="1" id="KW-0812">Transmembrane</keyword>
<feature type="transmembrane region" description="Helical" evidence="1">
    <location>
        <begin position="169"/>
        <end position="192"/>
    </location>
</feature>
<keyword evidence="1" id="KW-0472">Membrane</keyword>
<feature type="transmembrane region" description="Helical" evidence="1">
    <location>
        <begin position="95"/>
        <end position="117"/>
    </location>
</feature>
<evidence type="ECO:0008006" key="4">
    <source>
        <dbReference type="Google" id="ProtNLM"/>
    </source>
</evidence>
<organism evidence="2 3">
    <name type="scientific">Roseiconus lacunae</name>
    <dbReference type="NCBI Taxonomy" id="2605694"/>
    <lineage>
        <taxon>Bacteria</taxon>
        <taxon>Pseudomonadati</taxon>
        <taxon>Planctomycetota</taxon>
        <taxon>Planctomycetia</taxon>
        <taxon>Pirellulales</taxon>
        <taxon>Pirellulaceae</taxon>
        <taxon>Roseiconus</taxon>
    </lineage>
</organism>
<keyword evidence="1" id="KW-1133">Transmembrane helix</keyword>
<feature type="transmembrane region" description="Helical" evidence="1">
    <location>
        <begin position="137"/>
        <end position="162"/>
    </location>
</feature>
<sequence length="193" mass="20809">MLDSNPFVPPSDVAIVTSSTIKRPRGISILAFLAMTGGIGLFSVPVTYAISWEQARTAFQETGFHPVFALVSLVFLAVLALVGGIGMWRGMKMGWWLGCFYYVYAIFRNGATILNIALVSDSFVAEDQGADQFGAKYVIRVAINFLLVLYFFKGNVLGYFGLSEINKPLAIGILLSICTGITVAASVASAIFL</sequence>
<evidence type="ECO:0000313" key="2">
    <source>
        <dbReference type="EMBL" id="MDM4015868.1"/>
    </source>
</evidence>